<dbReference type="AlphaFoldDB" id="A0A7S4MYZ7"/>
<dbReference type="Pfam" id="PF00169">
    <property type="entry name" value="PH"/>
    <property type="match status" value="1"/>
</dbReference>
<dbReference type="Pfam" id="PF13716">
    <property type="entry name" value="CRAL_TRIO_2"/>
    <property type="match status" value="1"/>
</dbReference>
<evidence type="ECO:0000259" key="4">
    <source>
        <dbReference type="PROSITE" id="PS50238"/>
    </source>
</evidence>
<keyword evidence="2" id="KW-0802">TPR repeat</keyword>
<sequence length="722" mass="81758">MPRRALWWATGMAGGLQVQEKHQFMTLQEEMRRRARTTDLSRFEDRGIIRRFKTRQGEELVVVDDKTLIDSTEEEWQQAFHFVLLKLDDVSDAKYSLLYRHSRSVRLPSFAWWRRCYLALGRQITKHACKVYVESPSFACRERIVFLSNIVSEKGLQKIHKVEDLKALVQDEDYEQLQTTMPRPQVPEARGASTRLFLDIVLEGILYKQSKDKNLIGVKTWKKRWVAVGREALYLYNTSSRPDADQEPKSIILLEGVSLVPCHSSSKRPYTFALQLPARSADSESTEVINFAGQSDNDVQRWITAISSQASSTKVFGCSLEVHLRSTNSLLELPVVAKRCIAAIKQRGLKIEGILRVAGSALRIQRLRLLFDVVGDYDVEEEADIHTVASLLKLYLRELPEPVVPFEFYQDLVQLIDTKTEAKVPESKLEKLGRIVCLLPDCNKRLLTALLELAVEIIDNVDVNKMSAQGMATVLGPSLLRPNRPPEDSASVQMLSDSIAANRVTLVLVQNFEFFRPYLSTITIDSNSPETETYEEFKERVCRQLNLGALDKPKPRSAKDGGLSLSVLSEEVEKLQKILQNDKDDPENWENLASAQTKACEYQDAVSSYKKAIELHAKQGTSNAQNYIKMGLIYESLGEADQAKEIYRQCGSLPGGLIASYMLQDLMKRMQLLEDDEAGNKAASMTSSASRAWTDIDNQQGRCSSCSHRLRFCKCERDSQAL</sequence>
<proteinExistence type="predicted"/>
<dbReference type="InterPro" id="IPR011990">
    <property type="entry name" value="TPR-like_helical_dom_sf"/>
</dbReference>
<dbReference type="PANTHER" id="PTHR15228:SF25">
    <property type="entry name" value="F-BAR DOMAIN-CONTAINING PROTEIN"/>
    <property type="match status" value="1"/>
</dbReference>
<name>A0A7S4MYZ7_GUITH</name>
<dbReference type="PANTHER" id="PTHR15228">
    <property type="entry name" value="SPERMATHECAL PHYSIOLOGY VARIANT"/>
    <property type="match status" value="1"/>
</dbReference>
<dbReference type="InterPro" id="IPR001251">
    <property type="entry name" value="CRAL-TRIO_dom"/>
</dbReference>
<dbReference type="GO" id="GO:0007165">
    <property type="term" value="P:signal transduction"/>
    <property type="evidence" value="ECO:0007669"/>
    <property type="project" value="InterPro"/>
</dbReference>
<organism evidence="5">
    <name type="scientific">Guillardia theta</name>
    <name type="common">Cryptophyte</name>
    <name type="synonym">Cryptomonas phi</name>
    <dbReference type="NCBI Taxonomy" id="55529"/>
    <lineage>
        <taxon>Eukaryota</taxon>
        <taxon>Cryptophyceae</taxon>
        <taxon>Pyrenomonadales</taxon>
        <taxon>Geminigeraceae</taxon>
        <taxon>Guillardia</taxon>
    </lineage>
</organism>
<dbReference type="PROSITE" id="PS50005">
    <property type="entry name" value="TPR"/>
    <property type="match status" value="1"/>
</dbReference>
<reference evidence="5" key="1">
    <citation type="submission" date="2021-01" db="EMBL/GenBank/DDBJ databases">
        <authorList>
            <person name="Corre E."/>
            <person name="Pelletier E."/>
            <person name="Niang G."/>
            <person name="Scheremetjew M."/>
            <person name="Finn R."/>
            <person name="Kale V."/>
            <person name="Holt S."/>
            <person name="Cochrane G."/>
            <person name="Meng A."/>
            <person name="Brown T."/>
            <person name="Cohen L."/>
        </authorList>
    </citation>
    <scope>NUCLEOTIDE SEQUENCE</scope>
    <source>
        <strain evidence="5">CCMP 2712</strain>
    </source>
</reference>
<dbReference type="PROSITE" id="PS50003">
    <property type="entry name" value="PH_DOMAIN"/>
    <property type="match status" value="1"/>
</dbReference>
<dbReference type="CDD" id="cd00821">
    <property type="entry name" value="PH"/>
    <property type="match status" value="1"/>
</dbReference>
<dbReference type="SUPFAM" id="SSF48452">
    <property type="entry name" value="TPR-like"/>
    <property type="match status" value="1"/>
</dbReference>
<dbReference type="InterPro" id="IPR011993">
    <property type="entry name" value="PH-like_dom_sf"/>
</dbReference>
<dbReference type="InterPro" id="IPR001849">
    <property type="entry name" value="PH_domain"/>
</dbReference>
<dbReference type="InterPro" id="IPR008936">
    <property type="entry name" value="Rho_GTPase_activation_prot"/>
</dbReference>
<dbReference type="InterPro" id="IPR036865">
    <property type="entry name" value="CRAL-TRIO_dom_sf"/>
</dbReference>
<feature type="repeat" description="TPR" evidence="2">
    <location>
        <begin position="586"/>
        <end position="619"/>
    </location>
</feature>
<dbReference type="Pfam" id="PF13181">
    <property type="entry name" value="TPR_8"/>
    <property type="match status" value="1"/>
</dbReference>
<dbReference type="GO" id="GO:0005096">
    <property type="term" value="F:GTPase activator activity"/>
    <property type="evidence" value="ECO:0007669"/>
    <property type="project" value="UniProtKB-KW"/>
</dbReference>
<dbReference type="Pfam" id="PF00620">
    <property type="entry name" value="RhoGAP"/>
    <property type="match status" value="1"/>
</dbReference>
<dbReference type="InterPro" id="IPR019734">
    <property type="entry name" value="TPR_rpt"/>
</dbReference>
<gene>
    <name evidence="5" type="ORF">GTHE00462_LOCUS3609</name>
</gene>
<evidence type="ECO:0000259" key="3">
    <source>
        <dbReference type="PROSITE" id="PS50003"/>
    </source>
</evidence>
<protein>
    <submittedName>
        <fullName evidence="5">Uncharacterized protein</fullName>
    </submittedName>
</protein>
<dbReference type="Gene3D" id="1.10.555.10">
    <property type="entry name" value="Rho GTPase activation protein"/>
    <property type="match status" value="1"/>
</dbReference>
<dbReference type="Gene3D" id="3.40.525.10">
    <property type="entry name" value="CRAL-TRIO lipid binding domain"/>
    <property type="match status" value="1"/>
</dbReference>
<dbReference type="SMART" id="SM00324">
    <property type="entry name" value="RhoGAP"/>
    <property type="match status" value="1"/>
</dbReference>
<feature type="domain" description="PH" evidence="3">
    <location>
        <begin position="199"/>
        <end position="311"/>
    </location>
</feature>
<dbReference type="InterPro" id="IPR051025">
    <property type="entry name" value="RhoGAP"/>
</dbReference>
<evidence type="ECO:0000313" key="5">
    <source>
        <dbReference type="EMBL" id="CAE2255110.1"/>
    </source>
</evidence>
<dbReference type="EMBL" id="HBKN01004315">
    <property type="protein sequence ID" value="CAE2255110.1"/>
    <property type="molecule type" value="Transcribed_RNA"/>
</dbReference>
<dbReference type="CDD" id="cd00159">
    <property type="entry name" value="RhoGAP"/>
    <property type="match status" value="1"/>
</dbReference>
<dbReference type="Gene3D" id="2.30.29.30">
    <property type="entry name" value="Pleckstrin-homology domain (PH domain)/Phosphotyrosine-binding domain (PTB)"/>
    <property type="match status" value="1"/>
</dbReference>
<accession>A0A7S4MYZ7</accession>
<dbReference type="InterPro" id="IPR000198">
    <property type="entry name" value="RhoGAP_dom"/>
</dbReference>
<dbReference type="SUPFAM" id="SSF48350">
    <property type="entry name" value="GTPase activation domain, GAP"/>
    <property type="match status" value="1"/>
</dbReference>
<feature type="domain" description="Rho-GAP" evidence="4">
    <location>
        <begin position="318"/>
        <end position="516"/>
    </location>
</feature>
<evidence type="ECO:0000256" key="1">
    <source>
        <dbReference type="ARBA" id="ARBA00022468"/>
    </source>
</evidence>
<dbReference type="SMART" id="SM00233">
    <property type="entry name" value="PH"/>
    <property type="match status" value="1"/>
</dbReference>
<dbReference type="Gene3D" id="1.25.40.10">
    <property type="entry name" value="Tetratricopeptide repeat domain"/>
    <property type="match status" value="1"/>
</dbReference>
<keyword evidence="1" id="KW-0343">GTPase activation</keyword>
<dbReference type="SUPFAM" id="SSF50729">
    <property type="entry name" value="PH domain-like"/>
    <property type="match status" value="1"/>
</dbReference>
<evidence type="ECO:0000256" key="2">
    <source>
        <dbReference type="PROSITE-ProRule" id="PRU00339"/>
    </source>
</evidence>
<dbReference type="PROSITE" id="PS50238">
    <property type="entry name" value="RHOGAP"/>
    <property type="match status" value="1"/>
</dbReference>